<organism evidence="1 2">
    <name type="scientific">Meripilus lineatus</name>
    <dbReference type="NCBI Taxonomy" id="2056292"/>
    <lineage>
        <taxon>Eukaryota</taxon>
        <taxon>Fungi</taxon>
        <taxon>Dikarya</taxon>
        <taxon>Basidiomycota</taxon>
        <taxon>Agaricomycotina</taxon>
        <taxon>Agaricomycetes</taxon>
        <taxon>Polyporales</taxon>
        <taxon>Meripilaceae</taxon>
        <taxon>Meripilus</taxon>
    </lineage>
</organism>
<dbReference type="SUPFAM" id="SSF81383">
    <property type="entry name" value="F-box domain"/>
    <property type="match status" value="1"/>
</dbReference>
<evidence type="ECO:0000313" key="1">
    <source>
        <dbReference type="EMBL" id="KAJ3490802.1"/>
    </source>
</evidence>
<sequence>MSSYLPQELADHIVGYLRKDKRSLRACTLVCRNWVHTSRSHLFHELDVFTSRWYYGLPTFLNDLKNCPNIIPYVKVLKIAKHATHDIPLCGGAYQFSIDPQMVAEILSVMYSVHSLIIEDLRIYDHIPWETTIPISLSSYRSHHQLKKLSINNSLLCVEGFSSSEAQPLLSLLRVFKSIDELSVRRTSLWEVPHPLTPPSPQLCGRSLRVRSLAVEFGYSPSSTLMGTLDQVLDTSTLQYADFQCEGNQDAELIGAFLCNSPKLRRLHIDVGAIWGSDGESTYSEAYDQSVWTKLNLSSCHSLQSLAIDFSLSRSESAHGRDLASWETVFNILSIAPSSLRSVSLLGTYFHRPYDEALLKRIDWDRLRSLLHHFPSLNKVLFDLTEWPRTHMPVSGESIARRELRPWDERGILKVPSTVRVCPYVSVPVVPTRSSKRPWILFRWLAKLGHRRA</sequence>
<accession>A0AAD5VGK4</accession>
<dbReference type="EMBL" id="JANAWD010000022">
    <property type="protein sequence ID" value="KAJ3490802.1"/>
    <property type="molecule type" value="Genomic_DNA"/>
</dbReference>
<gene>
    <name evidence="1" type="ORF">NLI96_g1163</name>
</gene>
<protein>
    <recommendedName>
        <fullName evidence="3">F-box domain-containing protein</fullName>
    </recommendedName>
</protein>
<evidence type="ECO:0000313" key="2">
    <source>
        <dbReference type="Proteomes" id="UP001212997"/>
    </source>
</evidence>
<name>A0AAD5VGK4_9APHY</name>
<dbReference type="SUPFAM" id="SSF52047">
    <property type="entry name" value="RNI-like"/>
    <property type="match status" value="1"/>
</dbReference>
<proteinExistence type="predicted"/>
<dbReference type="InterPro" id="IPR036047">
    <property type="entry name" value="F-box-like_dom_sf"/>
</dbReference>
<comment type="caution">
    <text evidence="1">The sequence shown here is derived from an EMBL/GenBank/DDBJ whole genome shotgun (WGS) entry which is preliminary data.</text>
</comment>
<reference evidence="1" key="1">
    <citation type="submission" date="2022-07" db="EMBL/GenBank/DDBJ databases">
        <title>Genome Sequence of Physisporinus lineatus.</title>
        <authorList>
            <person name="Buettner E."/>
        </authorList>
    </citation>
    <scope>NUCLEOTIDE SEQUENCE</scope>
    <source>
        <strain evidence="1">VT162</strain>
    </source>
</reference>
<evidence type="ECO:0008006" key="3">
    <source>
        <dbReference type="Google" id="ProtNLM"/>
    </source>
</evidence>
<dbReference type="Gene3D" id="1.20.1280.50">
    <property type="match status" value="1"/>
</dbReference>
<dbReference type="Proteomes" id="UP001212997">
    <property type="component" value="Unassembled WGS sequence"/>
</dbReference>
<keyword evidence="2" id="KW-1185">Reference proteome</keyword>
<dbReference type="AlphaFoldDB" id="A0AAD5VGK4"/>